<dbReference type="CDD" id="cd04899">
    <property type="entry name" value="ACT_ACR-UUR-like_2"/>
    <property type="match status" value="1"/>
</dbReference>
<dbReference type="GO" id="GO:0004239">
    <property type="term" value="F:initiator methionyl aminopeptidase activity"/>
    <property type="evidence" value="ECO:0007669"/>
    <property type="project" value="UniProtKB-UniRule"/>
</dbReference>
<evidence type="ECO:0000256" key="11">
    <source>
        <dbReference type="ARBA" id="ARBA00022605"/>
    </source>
</evidence>
<dbReference type="InterPro" id="IPR010043">
    <property type="entry name" value="UTase/UR"/>
</dbReference>
<dbReference type="InterPro" id="IPR036005">
    <property type="entry name" value="Creatinase/aminopeptidase-like"/>
</dbReference>
<evidence type="ECO:0000256" key="16">
    <source>
        <dbReference type="ARBA" id="ARBA00022737"/>
    </source>
</evidence>
<dbReference type="InterPro" id="IPR043519">
    <property type="entry name" value="NT_sf"/>
</dbReference>
<comment type="catalytic activity">
    <reaction evidence="30">
        <text>Release of N-terminal amino acids, preferentially methionine, from peptides and arylamides.</text>
        <dbReference type="EC" id="3.4.11.18"/>
    </reaction>
</comment>
<keyword evidence="22" id="KW-1133">Transmembrane helix</keyword>
<keyword evidence="14" id="KW-0548">Nucleotidyltransferase</keyword>
<dbReference type="Pfam" id="PF00263">
    <property type="entry name" value="Secretin"/>
    <property type="match status" value="1"/>
</dbReference>
<dbReference type="Pfam" id="PF21305">
    <property type="entry name" value="type_II_gspD_N0"/>
    <property type="match status" value="1"/>
</dbReference>
<dbReference type="Pfam" id="PF01909">
    <property type="entry name" value="NTP_transf_2"/>
    <property type="match status" value="1"/>
</dbReference>
<evidence type="ECO:0000256" key="5">
    <source>
        <dbReference type="ARBA" id="ARBA00022391"/>
    </source>
</evidence>
<dbReference type="GO" id="GO:0009089">
    <property type="term" value="P:lysine biosynthetic process via diaminopimelate"/>
    <property type="evidence" value="ECO:0007669"/>
    <property type="project" value="UniProtKB-UniPathway"/>
</dbReference>
<keyword evidence="23" id="KW-0472">Membrane</keyword>
<dbReference type="UniPathway" id="UPA00034">
    <property type="reaction ID" value="UER00021"/>
</dbReference>
<dbReference type="NCBIfam" id="NF009557">
    <property type="entry name" value="PRK13009.1"/>
    <property type="match status" value="1"/>
</dbReference>
<dbReference type="SUPFAM" id="SSF55031">
    <property type="entry name" value="Bacterial exopeptidase dimerisation domain"/>
    <property type="match status" value="1"/>
</dbReference>
<keyword evidence="17 30" id="KW-0378">Hydrolase</keyword>
<keyword evidence="24" id="KW-0457">Lysine biosynthesis</keyword>
<keyword evidence="15" id="KW-0732">Signal</keyword>
<dbReference type="CDD" id="cd04900">
    <property type="entry name" value="ACT_UUR-like_1"/>
    <property type="match status" value="1"/>
</dbReference>
<feature type="binding site" evidence="30">
    <location>
        <position position="177"/>
    </location>
    <ligand>
        <name>a divalent metal cation</name>
        <dbReference type="ChEBI" id="CHEBI:60240"/>
        <label>2</label>
        <note>catalytic</note>
    </ligand>
</feature>
<dbReference type="InterPro" id="IPR015422">
    <property type="entry name" value="PyrdxlP-dep_Trfase_small"/>
</dbReference>
<dbReference type="PRINTS" id="PR00811">
    <property type="entry name" value="BCTERIALGSPD"/>
</dbReference>
<feature type="binding site" evidence="30">
    <location>
        <position position="114"/>
    </location>
    <ligand>
        <name>a divalent metal cation</name>
        <dbReference type="ChEBI" id="CHEBI:60240"/>
        <label>2</label>
        <note>catalytic</note>
    </ligand>
</feature>
<dbReference type="Pfam" id="PF14789">
    <property type="entry name" value="THDPS_M"/>
    <property type="match status" value="1"/>
</dbReference>
<evidence type="ECO:0000256" key="8">
    <source>
        <dbReference type="ARBA" id="ARBA00022475"/>
    </source>
</evidence>
<dbReference type="Pfam" id="PF00557">
    <property type="entry name" value="Peptidase_M24"/>
    <property type="match status" value="1"/>
</dbReference>
<dbReference type="Pfam" id="PF03958">
    <property type="entry name" value="Secretin_N"/>
    <property type="match status" value="3"/>
</dbReference>
<feature type="binding site" evidence="30">
    <location>
        <position position="85"/>
    </location>
    <ligand>
        <name>substrate</name>
    </ligand>
</feature>
<dbReference type="HAMAP" id="MF_00277">
    <property type="entry name" value="PII_uridylyl_transf"/>
    <property type="match status" value="1"/>
</dbReference>
<evidence type="ECO:0000256" key="17">
    <source>
        <dbReference type="ARBA" id="ARBA00022801"/>
    </source>
</evidence>
<evidence type="ECO:0000256" key="7">
    <source>
        <dbReference type="ARBA" id="ARBA00022452"/>
    </source>
</evidence>
<evidence type="ECO:0000259" key="33">
    <source>
        <dbReference type="PROSITE" id="PS51831"/>
    </source>
</evidence>
<keyword evidence="26" id="KW-0511">Multifunctional enzyme</keyword>
<dbReference type="NCBIfam" id="TIGR02517">
    <property type="entry name" value="type_II_gspD"/>
    <property type="match status" value="1"/>
</dbReference>
<dbReference type="PROSITE" id="PS00759">
    <property type="entry name" value="ARGE_DAPE_CPG2_2"/>
    <property type="match status" value="1"/>
</dbReference>
<dbReference type="InterPro" id="IPR001451">
    <property type="entry name" value="Hexapep"/>
</dbReference>
<feature type="domain" description="PDZ" evidence="31">
    <location>
        <begin position="2508"/>
        <end position="2569"/>
    </location>
</feature>
<comment type="similarity">
    <text evidence="30">Belongs to the peptidase M24A family. Methionine aminopeptidase type 1 subfamily.</text>
</comment>
<dbReference type="OrthoDB" id="2019938at2759"/>
<dbReference type="InterPro" id="IPR001261">
    <property type="entry name" value="ArgE/DapE_CS"/>
</dbReference>
<keyword evidence="6" id="KW-0813">Transport</keyword>
<dbReference type="InterPro" id="IPR015421">
    <property type="entry name" value="PyrdxlP-dep_Trfase_major"/>
</dbReference>
<dbReference type="InterPro" id="IPR045865">
    <property type="entry name" value="ACT-like_dom_sf"/>
</dbReference>
<evidence type="ECO:0000256" key="1">
    <source>
        <dbReference type="ARBA" id="ARBA00004442"/>
    </source>
</evidence>
<keyword evidence="16" id="KW-0677">Repeat</keyword>
<dbReference type="Pfam" id="PF01546">
    <property type="entry name" value="Peptidase_M20"/>
    <property type="match status" value="1"/>
</dbReference>
<dbReference type="CDD" id="cd01086">
    <property type="entry name" value="MetAP1"/>
    <property type="match status" value="1"/>
</dbReference>
<dbReference type="SUPFAM" id="SSF53383">
    <property type="entry name" value="PLP-dependent transferases"/>
    <property type="match status" value="1"/>
</dbReference>
<dbReference type="InterPro" id="IPR019878">
    <property type="entry name" value="DapC_beta/gammaproteobac"/>
</dbReference>
<evidence type="ECO:0000256" key="28">
    <source>
        <dbReference type="ARBA" id="ARBA00029440"/>
    </source>
</evidence>
<dbReference type="Proteomes" id="UP000601435">
    <property type="component" value="Unassembled WGS sequence"/>
</dbReference>
<evidence type="ECO:0000256" key="10">
    <source>
        <dbReference type="ARBA" id="ARBA00022519"/>
    </source>
</evidence>
<dbReference type="Gene3D" id="3.30.70.2010">
    <property type="match status" value="1"/>
</dbReference>
<dbReference type="GO" id="GO:0030170">
    <property type="term" value="F:pyridoxal phosphate binding"/>
    <property type="evidence" value="ECO:0007669"/>
    <property type="project" value="InterPro"/>
</dbReference>
<dbReference type="InterPro" id="IPR038591">
    <property type="entry name" value="NolW-like_sf"/>
</dbReference>
<dbReference type="InterPro" id="IPR049371">
    <property type="entry name" value="GspD-like_N0"/>
</dbReference>
<dbReference type="Gene3D" id="3.40.630.10">
    <property type="entry name" value="Zn peptidases"/>
    <property type="match status" value="1"/>
</dbReference>
<keyword evidence="7" id="KW-1134">Transmembrane beta strand</keyword>
<name>A0A812Q3A7_9DINO</name>
<evidence type="ECO:0000259" key="32">
    <source>
        <dbReference type="PROSITE" id="PS51671"/>
    </source>
</evidence>
<dbReference type="PROSITE" id="PS00875">
    <property type="entry name" value="T2SP_D"/>
    <property type="match status" value="1"/>
</dbReference>
<keyword evidence="9" id="KW-0963">Cytoplasm</keyword>
<dbReference type="Gene3D" id="3.40.640.10">
    <property type="entry name" value="Type I PLP-dependent aspartate aminotransferase-like (Major domain)"/>
    <property type="match status" value="1"/>
</dbReference>
<dbReference type="PROSITE" id="PS51671">
    <property type="entry name" value="ACT"/>
    <property type="match status" value="2"/>
</dbReference>
<dbReference type="Gene3D" id="3.30.60.70">
    <property type="entry name" value="Trimeric LpxA-like enzymes"/>
    <property type="match status" value="1"/>
</dbReference>
<keyword evidence="30" id="KW-0031">Aminopeptidase</keyword>
<dbReference type="InterPro" id="IPR004846">
    <property type="entry name" value="T2SS/T3SS_dom"/>
</dbReference>
<dbReference type="SUPFAM" id="SSF81301">
    <property type="entry name" value="Nucleotidyltransferase"/>
    <property type="match status" value="1"/>
</dbReference>
<dbReference type="InterPro" id="IPR036034">
    <property type="entry name" value="PDZ_sf"/>
</dbReference>
<dbReference type="GO" id="GO:0070006">
    <property type="term" value="F:metalloaminopeptidase activity"/>
    <property type="evidence" value="ECO:0007669"/>
    <property type="project" value="UniProtKB-UniRule"/>
</dbReference>
<feature type="binding site" evidence="30">
    <location>
        <position position="114"/>
    </location>
    <ligand>
        <name>a divalent metal cation</name>
        <dbReference type="ChEBI" id="CHEBI:60240"/>
        <label>1</label>
    </ligand>
</feature>
<evidence type="ECO:0000256" key="14">
    <source>
        <dbReference type="ARBA" id="ARBA00022695"/>
    </source>
</evidence>
<dbReference type="InterPro" id="IPR013546">
    <property type="entry name" value="PII_UdlTrfase/GS_AdlTrfase"/>
</dbReference>
<dbReference type="InterPro" id="IPR001775">
    <property type="entry name" value="GspD/PilQ"/>
</dbReference>
<dbReference type="InterPro" id="IPR011004">
    <property type="entry name" value="Trimer_LpxA-like_sf"/>
</dbReference>
<dbReference type="GO" id="GO:0008666">
    <property type="term" value="F:2,3,4,5-tetrahydropyridine-2,6-dicarboxylate N-succinyltransferase activity"/>
    <property type="evidence" value="ECO:0007669"/>
    <property type="project" value="InterPro"/>
</dbReference>
<keyword evidence="27" id="KW-0012">Acyltransferase</keyword>
<dbReference type="Gene3D" id="2.160.10.10">
    <property type="entry name" value="Hexapeptide repeat proteins"/>
    <property type="match status" value="1"/>
</dbReference>
<dbReference type="GO" id="GO:0006508">
    <property type="term" value="P:proteolysis"/>
    <property type="evidence" value="ECO:0007669"/>
    <property type="project" value="UniProtKB-KW"/>
</dbReference>
<dbReference type="Gene3D" id="1.10.3210.10">
    <property type="entry name" value="Hypothetical protein af1432"/>
    <property type="match status" value="1"/>
</dbReference>
<dbReference type="NCBIfam" id="TIGR03538">
    <property type="entry name" value="DapC_gpp"/>
    <property type="match status" value="1"/>
</dbReference>
<dbReference type="SUPFAM" id="SSF50156">
    <property type="entry name" value="PDZ domain-like"/>
    <property type="match status" value="1"/>
</dbReference>
<dbReference type="InterPro" id="IPR038361">
    <property type="entry name" value="THDPS_M_sf"/>
</dbReference>
<dbReference type="PROSITE" id="PS00680">
    <property type="entry name" value="MAP_1"/>
    <property type="match status" value="1"/>
</dbReference>
<dbReference type="NCBIfam" id="TIGR01246">
    <property type="entry name" value="dapE_proteo"/>
    <property type="match status" value="1"/>
</dbReference>
<dbReference type="InterPro" id="IPR026586">
    <property type="entry name" value="Type2_DapD"/>
</dbReference>
<dbReference type="Pfam" id="PF00155">
    <property type="entry name" value="Aminotran_1_2"/>
    <property type="match status" value="1"/>
</dbReference>
<dbReference type="HAMAP" id="MF_01690">
    <property type="entry name" value="DapE"/>
    <property type="match status" value="1"/>
</dbReference>
<dbReference type="InterPro" id="IPR011650">
    <property type="entry name" value="Peptidase_M20_dimer"/>
</dbReference>
<dbReference type="EMBL" id="CAJNJA010015696">
    <property type="protein sequence ID" value="CAE7366542.1"/>
    <property type="molecule type" value="Genomic_DNA"/>
</dbReference>
<dbReference type="SUPFAM" id="SSF55920">
    <property type="entry name" value="Creatinase/aminopeptidase"/>
    <property type="match status" value="1"/>
</dbReference>
<dbReference type="InterPro" id="IPR003607">
    <property type="entry name" value="HD/PDEase_dom"/>
</dbReference>
<evidence type="ECO:0000256" key="3">
    <source>
        <dbReference type="ARBA" id="ARBA00006746"/>
    </source>
</evidence>
<dbReference type="CDD" id="cd00609">
    <property type="entry name" value="AAT_like"/>
    <property type="match status" value="1"/>
</dbReference>
<evidence type="ECO:0000256" key="21">
    <source>
        <dbReference type="ARBA" id="ARBA00022927"/>
    </source>
</evidence>
<accession>A0A812Q3A7</accession>
<dbReference type="CDD" id="cd05401">
    <property type="entry name" value="NT_GlnE_GlnD_like"/>
    <property type="match status" value="1"/>
</dbReference>
<keyword evidence="21" id="KW-0653">Protein transport</keyword>
<dbReference type="CDD" id="cd00077">
    <property type="entry name" value="HDc"/>
    <property type="match status" value="1"/>
</dbReference>
<dbReference type="NCBIfam" id="TIGR00500">
    <property type="entry name" value="met_pdase_I"/>
    <property type="match status" value="1"/>
</dbReference>
<dbReference type="InterPro" id="IPR024961">
    <property type="entry name" value="T2SS_GspC_N"/>
</dbReference>
<evidence type="ECO:0000313" key="35">
    <source>
        <dbReference type="Proteomes" id="UP000601435"/>
    </source>
</evidence>
<evidence type="ECO:0000256" key="27">
    <source>
        <dbReference type="ARBA" id="ARBA00023315"/>
    </source>
</evidence>
<dbReference type="GO" id="GO:0009306">
    <property type="term" value="P:protein secretion"/>
    <property type="evidence" value="ECO:0007669"/>
    <property type="project" value="InterPro"/>
</dbReference>
<dbReference type="InterPro" id="IPR002912">
    <property type="entry name" value="ACT_dom"/>
</dbReference>
<comment type="caution">
    <text evidence="30">Lacks conserved residue(s) required for the propagation of feature annotation.</text>
</comment>
<dbReference type="GO" id="GO:0019867">
    <property type="term" value="C:outer membrane"/>
    <property type="evidence" value="ECO:0007669"/>
    <property type="project" value="InterPro"/>
</dbReference>
<dbReference type="Pfam" id="PF07687">
    <property type="entry name" value="M20_dimer"/>
    <property type="match status" value="1"/>
</dbReference>
<keyword evidence="25" id="KW-0998">Cell outer membrane</keyword>
<evidence type="ECO:0000256" key="18">
    <source>
        <dbReference type="ARBA" id="ARBA00022833"/>
    </source>
</evidence>
<dbReference type="SUPFAM" id="SSF53187">
    <property type="entry name" value="Zn-dependent exopeptidases"/>
    <property type="match status" value="1"/>
</dbReference>
<dbReference type="GO" id="GO:0005886">
    <property type="term" value="C:plasma membrane"/>
    <property type="evidence" value="ECO:0007669"/>
    <property type="project" value="UniProtKB-SubCell"/>
</dbReference>
<gene>
    <name evidence="34" type="primary">glnD</name>
    <name evidence="34" type="ORF">SNEC2469_LOCUS9765</name>
</gene>
<dbReference type="InterPro" id="IPR006674">
    <property type="entry name" value="HD_domain"/>
</dbReference>
<keyword evidence="35" id="KW-1185">Reference proteome</keyword>
<dbReference type="Gene3D" id="3.30.70.360">
    <property type="match status" value="1"/>
</dbReference>
<dbReference type="SUPFAM" id="SSF55021">
    <property type="entry name" value="ACT-like"/>
    <property type="match status" value="1"/>
</dbReference>
<dbReference type="GO" id="GO:0046872">
    <property type="term" value="F:metal ion binding"/>
    <property type="evidence" value="ECO:0007669"/>
    <property type="project" value="UniProtKB-UniRule"/>
</dbReference>
<evidence type="ECO:0000256" key="2">
    <source>
        <dbReference type="ARBA" id="ARBA00004533"/>
    </source>
</evidence>
<feature type="domain" description="ACT" evidence="32">
    <location>
        <begin position="1020"/>
        <end position="1116"/>
    </location>
</feature>
<dbReference type="Pfam" id="PF00595">
    <property type="entry name" value="PDZ"/>
    <property type="match status" value="1"/>
</dbReference>
<dbReference type="HAMAP" id="MF_01974">
    <property type="entry name" value="MetAP_1"/>
    <property type="match status" value="1"/>
</dbReference>
<evidence type="ECO:0000313" key="34">
    <source>
        <dbReference type="EMBL" id="CAE7366542.1"/>
    </source>
</evidence>
<feature type="binding site" evidence="30">
    <location>
        <position position="184"/>
    </location>
    <ligand>
        <name>substrate</name>
    </ligand>
</feature>
<dbReference type="SUPFAM" id="SSF109604">
    <property type="entry name" value="HD-domain/PDEase-like"/>
    <property type="match status" value="1"/>
</dbReference>
<dbReference type="InterPro" id="IPR032784">
    <property type="entry name" value="THDPS_M"/>
</dbReference>
<evidence type="ECO:0000259" key="31">
    <source>
        <dbReference type="PROSITE" id="PS50106"/>
    </source>
</evidence>
<keyword evidence="12" id="KW-0808">Transferase</keyword>
<comment type="subcellular location">
    <subcellularLocation>
        <location evidence="2">Cell inner membrane</location>
    </subcellularLocation>
    <subcellularLocation>
        <location evidence="1">Cell outer membrane</location>
    </subcellularLocation>
</comment>
<dbReference type="Pfam" id="PF14602">
    <property type="entry name" value="Hexapep_2"/>
    <property type="match status" value="1"/>
</dbReference>
<dbReference type="PROSITE" id="PS00758">
    <property type="entry name" value="ARGE_DAPE_CPG2_1"/>
    <property type="match status" value="1"/>
</dbReference>
<keyword evidence="11" id="KW-0028">Amino-acid biosynthesis</keyword>
<dbReference type="HAMAP" id="MF_02122">
    <property type="entry name" value="DapD_type2"/>
    <property type="match status" value="1"/>
</dbReference>
<dbReference type="InterPro" id="IPR036264">
    <property type="entry name" value="Bact_exopeptidase_dim_dom"/>
</dbReference>
<keyword evidence="19" id="KW-0460">Magnesium</keyword>
<dbReference type="SMART" id="SM00228">
    <property type="entry name" value="PDZ"/>
    <property type="match status" value="1"/>
</dbReference>
<keyword evidence="30" id="KW-0645">Protease</keyword>
<protein>
    <recommendedName>
        <fullName evidence="5">Succinyl-diaminopimelate desuccinylase</fullName>
    </recommendedName>
    <alternativeName>
        <fullName evidence="29">N-succinyl-LL-2,6-diaminoheptanedioate amidohydrolase</fullName>
    </alternativeName>
</protein>
<comment type="pathway">
    <text evidence="28">Amino-acid biosynthesis.</text>
</comment>
<dbReference type="PROSITE" id="PS51831">
    <property type="entry name" value="HD"/>
    <property type="match status" value="1"/>
</dbReference>
<dbReference type="GO" id="GO:0019877">
    <property type="term" value="P:diaminopimelate biosynthetic process"/>
    <property type="evidence" value="ECO:0007669"/>
    <property type="project" value="UniProtKB-KW"/>
</dbReference>
<dbReference type="PANTHER" id="PTHR47320">
    <property type="entry name" value="BIFUNCTIONAL URIDYLYLTRANSFERASE/URIDYLYL-REMOVING ENZYME"/>
    <property type="match status" value="1"/>
</dbReference>
<dbReference type="GO" id="GO:0009014">
    <property type="term" value="F:succinyl-diaminopimelate desuccinylase activity"/>
    <property type="evidence" value="ECO:0007669"/>
    <property type="project" value="InterPro"/>
</dbReference>
<dbReference type="Pfam" id="PF01966">
    <property type="entry name" value="HD"/>
    <property type="match status" value="1"/>
</dbReference>
<feature type="domain" description="HD" evidence="33">
    <location>
        <begin position="662"/>
        <end position="784"/>
    </location>
</feature>
<dbReference type="CDD" id="cd03891">
    <property type="entry name" value="M20_DapE_proteobac"/>
    <property type="match status" value="1"/>
</dbReference>
<keyword evidence="18" id="KW-0862">Zinc</keyword>
<evidence type="ECO:0000256" key="26">
    <source>
        <dbReference type="ARBA" id="ARBA00023268"/>
    </source>
</evidence>
<comment type="similarity">
    <text evidence="4">Belongs to the bacterial secretin family. GSP D subfamily.</text>
</comment>
<dbReference type="PROSITE" id="PS50106">
    <property type="entry name" value="PDZ"/>
    <property type="match status" value="1"/>
</dbReference>
<evidence type="ECO:0000256" key="6">
    <source>
        <dbReference type="ARBA" id="ARBA00022448"/>
    </source>
</evidence>
<feature type="binding site" evidence="30">
    <location>
        <position position="210"/>
    </location>
    <ligand>
        <name>a divalent metal cation</name>
        <dbReference type="ChEBI" id="CHEBI:60240"/>
        <label>2</label>
        <note>catalytic</note>
    </ligand>
</feature>
<dbReference type="SUPFAM" id="SSF51161">
    <property type="entry name" value="Trimeric LpxA-like enzymes"/>
    <property type="match status" value="1"/>
</dbReference>
<proteinExistence type="inferred from homology"/>
<keyword evidence="8" id="KW-1003">Cell membrane</keyword>
<comment type="cofactor">
    <cofactor evidence="30">
        <name>Co(2+)</name>
        <dbReference type="ChEBI" id="CHEBI:48828"/>
    </cofactor>
    <cofactor evidence="30">
        <name>Zn(2+)</name>
        <dbReference type="ChEBI" id="CHEBI:29105"/>
    </cofactor>
    <cofactor evidence="30">
        <name>Mn(2+)</name>
        <dbReference type="ChEBI" id="CHEBI:29035"/>
    </cofactor>
    <cofactor evidence="30">
        <name>Fe(2+)</name>
        <dbReference type="ChEBI" id="CHEBI:29033"/>
    </cofactor>
    <text evidence="30">Binds 2 divalent metal cations per subunit. Has a high-affinity and a low affinity metal-binding site. The true nature of the physiological cofactor is under debate. The enzyme is active with cobalt, zinc, manganese or divalent iron ions. Most likely, methionine aminopeptidases function as mononuclear Fe(2+)-metalloproteases under physiological conditions, and the catalytically relevant metal-binding site has been assigned to the histidine-containing high-affinity site.</text>
</comment>
<keyword evidence="30" id="KW-0479">Metal-binding</keyword>
<evidence type="ECO:0000256" key="4">
    <source>
        <dbReference type="ARBA" id="ARBA00006980"/>
    </source>
</evidence>
<evidence type="ECO:0000256" key="22">
    <source>
        <dbReference type="ARBA" id="ARBA00022989"/>
    </source>
</evidence>
<dbReference type="InterPro" id="IPR002467">
    <property type="entry name" value="Pept_M24A_MAP1"/>
</dbReference>
<comment type="caution">
    <text evidence="34">The sequence shown here is derived from an EMBL/GenBank/DDBJ whole genome shotgun (WGS) entry which is preliminary data.</text>
</comment>
<dbReference type="InterPro" id="IPR015424">
    <property type="entry name" value="PyrdxlP-dep_Trfase"/>
</dbReference>
<dbReference type="Gene3D" id="3.90.230.10">
    <property type="entry name" value="Creatinase/methionine aminopeptidase superfamily"/>
    <property type="match status" value="1"/>
</dbReference>
<keyword evidence="10" id="KW-0997">Cell inner membrane</keyword>
<organism evidence="34 35">
    <name type="scientific">Symbiodinium necroappetens</name>
    <dbReference type="NCBI Taxonomy" id="1628268"/>
    <lineage>
        <taxon>Eukaryota</taxon>
        <taxon>Sar</taxon>
        <taxon>Alveolata</taxon>
        <taxon>Dinophyceae</taxon>
        <taxon>Suessiales</taxon>
        <taxon>Symbiodiniaceae</taxon>
        <taxon>Symbiodinium</taxon>
    </lineage>
</organism>
<dbReference type="InterPro" id="IPR000994">
    <property type="entry name" value="Pept_M24"/>
</dbReference>
<evidence type="ECO:0000256" key="19">
    <source>
        <dbReference type="ARBA" id="ARBA00022842"/>
    </source>
</evidence>
<dbReference type="SUPFAM" id="SSF81593">
    <property type="entry name" value="Nucleotidyltransferase substrate binding subunit/domain"/>
    <property type="match status" value="1"/>
</dbReference>
<dbReference type="InterPro" id="IPR004839">
    <property type="entry name" value="Aminotransferase_I/II_large"/>
</dbReference>
<keyword evidence="20" id="KW-0220">Diaminopimelate biosynthesis</keyword>
<feature type="binding site" evidence="30">
    <location>
        <position position="103"/>
    </location>
    <ligand>
        <name>a divalent metal cation</name>
        <dbReference type="ChEBI" id="CHEBI:60240"/>
        <label>1</label>
    </ligand>
</feature>
<evidence type="ECO:0000256" key="13">
    <source>
        <dbReference type="ARBA" id="ARBA00022692"/>
    </source>
</evidence>
<dbReference type="CDD" id="cd04649">
    <property type="entry name" value="LbH_THP_succinylT_putative"/>
    <property type="match status" value="1"/>
</dbReference>
<comment type="similarity">
    <text evidence="3">Belongs to the peptidase M20A family. DapE subfamily.</text>
</comment>
<evidence type="ECO:0000256" key="24">
    <source>
        <dbReference type="ARBA" id="ARBA00023154"/>
    </source>
</evidence>
<evidence type="ECO:0000256" key="29">
    <source>
        <dbReference type="ARBA" id="ARBA00031891"/>
    </source>
</evidence>
<dbReference type="InterPro" id="IPR001478">
    <property type="entry name" value="PDZ"/>
</dbReference>
<dbReference type="InterPro" id="IPR004845">
    <property type="entry name" value="T2SS_GspD_CS"/>
</dbReference>
<evidence type="ECO:0000256" key="15">
    <source>
        <dbReference type="ARBA" id="ARBA00022729"/>
    </source>
</evidence>
<dbReference type="Gene3D" id="2.30.42.10">
    <property type="match status" value="1"/>
</dbReference>
<dbReference type="Gene3D" id="3.90.1150.10">
    <property type="entry name" value="Aspartate Aminotransferase, domain 1"/>
    <property type="match status" value="1"/>
</dbReference>
<dbReference type="NCBIfam" id="TIGR01693">
    <property type="entry name" value="UTase_glnD"/>
    <property type="match status" value="1"/>
</dbReference>
<evidence type="ECO:0000256" key="25">
    <source>
        <dbReference type="ARBA" id="ARBA00023237"/>
    </source>
</evidence>
<evidence type="ECO:0000256" key="9">
    <source>
        <dbReference type="ARBA" id="ARBA00022490"/>
    </source>
</evidence>
<feature type="domain" description="ACT" evidence="32">
    <location>
        <begin position="910"/>
        <end position="992"/>
    </location>
</feature>
<sequence>MVATVTDDTDLNGMRAAGRAAASVLEMIGPHVVPGVTTDALNTLCHDYIVDQLGCIPAPLNYGGGGGQMPFPKSICTSVNHVVCHGIPTESKILKNGDALNIDITVIKDGYHGDTSKMFCIGEPSVLAKRLIKVTQECLYKGIEAVKAGAHLGDIGHAIQQHAERNRFSVVREFCGHGIGKVFHDAPQVLHYGRPGSGMRLEEGMTFTIEPMINAGKRHIKILPDQWTAALESRQQLNALQDGLAARFWQNEPIETLLLEMSNGIDDILRDLFATHLGDTKQVALYAVGGYGRQEVHPGSDIDILVLASKPQKYQRKIELFLQSVFDLNVEVGHSVRDIKSCKVQAKQDITVATALFERRFITGDTSLTSGLDKALNNPRLWPADKFFQAKYEEQKQRHKDYDNVEYNLEPNIKTSPGGLRDIHTALWICKRKFNTTDPEKLVELGVLMPTEKKWLVEGRRFIWWVRFGLHLIAQRKEDRLQFAHQRELAQRLGFVDTETQRGVERFMYHYYRHVLALTEVNDILIQYFQESTIPPRKVREEPINERFQLTNSYIEARSDDTFQQTPSAILEMFVIMANRRDIAGVRARTIRQIRENLHLIDDDFRDNRAHQKLFLDLLKAPYTLVSQLTRMRRYGVLGRYIPEFGRVIGQMQHDLFHIYTVDAHTMMVIRNMRRFRYRASKQAFPVAYHAVHTLPKLELLYIAGIFHDIGKGRGGDHSTLGAADAEIFCRRHDLSVTDTQLVCWLVEKHLFMSSVAQREDIYDPDVVYKFSLEVKSEMRLDYLYALTVADINATNPTLWNSWRATLLRHLYNETRKLLRRGVEASADREDAVAAYQERALERLIEAHPDLDKAEVRNVWEDIGEDFFLRHTPPQIATLTEALVQHDLADGAFVTLRDTHGDSPGEGATRVYIYCRDQRGLFATSVLALSHFDLNIVDATVSTAETGNCFDTYTILTSDGESLPREGQLREKIASRLVQAINDDAKGLDLPRRRLSRRLRELPHPTSVSIVPNATGDASIMTVIASDRPGLLATIGLLLVELNIELLSAKIATLGERVEDTFVIQNSDFQPIGKGIGIESTGTGLTMTYNPHLKDLQPYPFERLRQLTHDIEGNPSFSLIPLTLGEPKHAPPEFVVKALTDPENMRQALGTYPLTKGSIELRTAIASWLQKRFTVNVDPEIEILPVNGTREGLFAFAQAMLSGKPDSLVMMPNPFYQIYEGASLLAGATPLLIDNQPSLDFQQDFEHITEAQWQQTELVYLCSPGNPTGQIMPQAQQQALIERAHKYNFVIAADECYSELYFDESLPPGSLLSASKAMGNPDFSRCVVFHSLSKRSNLPGLRSGFVAGDKALMSAFLAYRTYHGCAMSAHHQAASTLAWQDEDHVIANRRLYQDKFAAVSNILAPHYTMNKPDGAFYHWLATPTDDGAFTRALLEKFNVLVMPGQFLARSNNGHNPGSGFVRVAWVALSALICRIPRLFTGDVLDCLFPNPVMHPDAALTDVLAEFKAGTSSLTPEQAHTANSRCDEKLFPPSMLASDQPLTAVCLADDSPINSTAEAYLKLHLLSHRLTRPNTLNLDNIFAHLPNLAWTSEGPIEVNGLQAALLDARLHGRHLEVMSVDKFPKMVNYVMPSGVRIADASRIRLGAYLGEGTTVMHEGFVNFNAGAIGPNMVEGRISQGVIIDEGTDLGGSASTMGTLSGGGEITISLGKNCLIGANAGTGIPLGDRCTIEAGLYITAGSVISVVDEHGEAVRKVKARELAGGSDLLFIRNSQTGQVICRTNRQASAAAVLDLTCELIAKQSVTPADDGCQDIIGARLGALGFNLEQIDANGVRNLWAVRGNGSPHLLFAGHTDVVPPGPLDQWHTPPFTPTVIDNVLYGRGAADMKASLAAMVVATENILQQHPDMPGTISFLITSDEEGDATYGTTYAIQALKARGITPDYCVVGEPSSSLQTGDVVRCGRRGSLNGKLLVRGIQGHVAYPADADNPIHKALGALAELTDIVWDNGNDFYPPTSFAISNINAGTGATNVIPGNLSVLFNFRFNTTQTSHGLQQAVEALLDKYHLDYQLDWALSGEPFLTQPGALTGAVTEAVQAEMGFAPELSTSGGTSDGRFISPWGSPGSHSVEVVELGLLVFVLAAIAAAPAGQGDLLVEDNHLGQVNWDFHVGSLFRLQPTYQWTLTQTNWQLAGLAGASFSDAEINISGDVDAQAVNQWLAPYDITTSGTFSILPTRILLPHNTPLPSAFAGQINWTGGLVRYTLSGQLSEATLPPLVAYLDMNGNNEPQATVFAENDQTPLMIATLGANGFAKVGAEPAKWLLIIGIAYTLATLAWSFFDTPIAPVTVADSDLGKSTSVRPAANVNWILGKHLFGEAGAAPVVTSRDAPVQQTRLPLELQGVFMADENQASAAIVAQRGKPGKRYVVGDTLPGNAKLDEVFTNRIILVRAGVRETLPFPKTKTEFIAEDYPDESIDGSASSNSPADLIDTANVATEQEESAPEEIVEQYRERLAADPAAALNDLGVETVDGGGYRIGNLAQNPLLKNTGLQAGDVILSVNGQPVGDISQDQLELDNIMAQGSARIEVQRGTAVLAQEQTWRITTKNSDMHEFVAQVAEITGKTFVLDPRLKGSVTVISDAPMDKDGVYALFLSVLRLHNFTAVPSGDVIRIQQNATGKQGPGVPGDLGSIAPEELVTRVVAAQNVDSAELVKILRPLIPQYGHIASVAQPNVVIISDHADNIVRLKRLIQQIDVSDEEEVVMVPLKDAWVGTVVAILEKVAPEQIGRNAKGPQRIQIIANERNNSLVLRGKPRPIAEVLKLVEKLDQPTTTTDATQVIMLRHADAVNVANILGGVISSRASKGEEGATQETTIQADETLNAIVVSADPGAMNELLEIVEKLDIRRSQVLIEAAIVEITLDDSLDYGVEMAAADGSGETVPLITTSLQGVISSLFSELVGEDGNVDALQALANITSPTLAAAKIDVGAISFGAVITALATNSRANLLSTPSILTLDNQEAHILVGREVPFRTGSFTTTGDGTSNPFTTVQREDVGVELTVTPYVHDDSAVRLDVIQQITNVLATPVGGEAFADVVTSKRTIETTILAEDRQTIVLGGLIQDDITESESRVPVLGSIPVLGNLFRSRGKTNAKTNLLVFLRPTIIRSKEEAISVTQDKYKSVWEVEINSVDRTLDGLFDGRRPEVSTPN</sequence>
<dbReference type="InterPro" id="IPR013356">
    <property type="entry name" value="T2SS_GspD"/>
</dbReference>
<dbReference type="Pfam" id="PF11356">
    <property type="entry name" value="T2SSC"/>
    <property type="match status" value="1"/>
</dbReference>
<evidence type="ECO:0000256" key="12">
    <source>
        <dbReference type="ARBA" id="ARBA00022679"/>
    </source>
</evidence>
<evidence type="ECO:0000256" key="20">
    <source>
        <dbReference type="ARBA" id="ARBA00022915"/>
    </source>
</evidence>
<dbReference type="Pfam" id="PF08335">
    <property type="entry name" value="GlnD_UR_UTase"/>
    <property type="match status" value="1"/>
</dbReference>
<dbReference type="InterPro" id="IPR005941">
    <property type="entry name" value="DapE_proteobac"/>
</dbReference>
<dbReference type="GO" id="GO:0009016">
    <property type="term" value="F:succinyldiaminopimelate transaminase activity"/>
    <property type="evidence" value="ECO:0007669"/>
    <property type="project" value="InterPro"/>
</dbReference>
<dbReference type="GO" id="GO:0008773">
    <property type="term" value="F:[protein-PII] uridylyltransferase activity"/>
    <property type="evidence" value="ECO:0007669"/>
    <property type="project" value="InterPro"/>
</dbReference>
<dbReference type="PANTHER" id="PTHR47320:SF1">
    <property type="entry name" value="BIFUNCTIONAL URIDYLYLTRANSFERASE_URIDYLYL-REMOVING ENZYME"/>
    <property type="match status" value="1"/>
</dbReference>
<evidence type="ECO:0000256" key="30">
    <source>
        <dbReference type="HAMAP-Rule" id="MF_03174"/>
    </source>
</evidence>
<reference evidence="34" key="1">
    <citation type="submission" date="2021-02" db="EMBL/GenBank/DDBJ databases">
        <authorList>
            <person name="Dougan E. K."/>
            <person name="Rhodes N."/>
            <person name="Thang M."/>
            <person name="Chan C."/>
        </authorList>
    </citation>
    <scope>NUCLEOTIDE SEQUENCE</scope>
</reference>
<dbReference type="InterPro" id="IPR005644">
    <property type="entry name" value="NolW-like"/>
</dbReference>
<evidence type="ECO:0000256" key="23">
    <source>
        <dbReference type="ARBA" id="ARBA00023136"/>
    </source>
</evidence>
<dbReference type="SMART" id="SM00471">
    <property type="entry name" value="HDc"/>
    <property type="match status" value="1"/>
</dbReference>
<dbReference type="InterPro" id="IPR002934">
    <property type="entry name" value="Polymerase_NTP_transf_dom"/>
</dbReference>
<dbReference type="Gene3D" id="3.30.1370.120">
    <property type="match status" value="3"/>
</dbReference>
<dbReference type="InterPro" id="IPR002933">
    <property type="entry name" value="Peptidase_M20"/>
</dbReference>
<keyword evidence="13" id="KW-0812">Transmembrane</keyword>
<dbReference type="Gene3D" id="2.30.30.830">
    <property type="match status" value="1"/>
</dbReference>